<feature type="signal peptide" evidence="17">
    <location>
        <begin position="1"/>
        <end position="27"/>
    </location>
</feature>
<proteinExistence type="inferred from homology"/>
<dbReference type="CDD" id="cd01347">
    <property type="entry name" value="ligand_gated_channel"/>
    <property type="match status" value="1"/>
</dbReference>
<evidence type="ECO:0000256" key="10">
    <source>
        <dbReference type="ARBA" id="ARBA00023077"/>
    </source>
</evidence>
<feature type="domain" description="TonB-dependent receptor-like beta-barrel" evidence="18">
    <location>
        <begin position="254"/>
        <end position="683"/>
    </location>
</feature>
<dbReference type="FunFam" id="2.170.130.10:FF:000001">
    <property type="entry name" value="Catecholate siderophore TonB-dependent receptor"/>
    <property type="match status" value="1"/>
</dbReference>
<dbReference type="Proteomes" id="UP000295106">
    <property type="component" value="Unassembled WGS sequence"/>
</dbReference>
<dbReference type="Gene3D" id="2.170.130.10">
    <property type="entry name" value="TonB-dependent receptor, plug domain"/>
    <property type="match status" value="1"/>
</dbReference>
<comment type="caution">
    <text evidence="20">The sequence shown here is derived from an EMBL/GenBank/DDBJ whole genome shotgun (WGS) entry which is preliminary data.</text>
</comment>
<evidence type="ECO:0000256" key="11">
    <source>
        <dbReference type="ARBA" id="ARBA00023136"/>
    </source>
</evidence>
<gene>
    <name evidence="20" type="ORF">EV684_101291</name>
</gene>
<protein>
    <submittedName>
        <fullName evidence="20">Iron complex outermembrane receptor protein</fullName>
    </submittedName>
</protein>
<keyword evidence="9" id="KW-0406">Ion transport</keyword>
<evidence type="ECO:0000256" key="16">
    <source>
        <dbReference type="SAM" id="MobiDB-lite"/>
    </source>
</evidence>
<evidence type="ECO:0000256" key="3">
    <source>
        <dbReference type="ARBA" id="ARBA00022448"/>
    </source>
</evidence>
<evidence type="ECO:0000256" key="4">
    <source>
        <dbReference type="ARBA" id="ARBA00022452"/>
    </source>
</evidence>
<dbReference type="Gene3D" id="2.40.170.20">
    <property type="entry name" value="TonB-dependent receptor, beta-barrel domain"/>
    <property type="match status" value="1"/>
</dbReference>
<evidence type="ECO:0000256" key="9">
    <source>
        <dbReference type="ARBA" id="ARBA00023065"/>
    </source>
</evidence>
<dbReference type="GeneID" id="99687021"/>
<dbReference type="PANTHER" id="PTHR32552">
    <property type="entry name" value="FERRICHROME IRON RECEPTOR-RELATED"/>
    <property type="match status" value="1"/>
</dbReference>
<evidence type="ECO:0000256" key="15">
    <source>
        <dbReference type="RuleBase" id="RU003357"/>
    </source>
</evidence>
<dbReference type="GO" id="GO:0009279">
    <property type="term" value="C:cell outer membrane"/>
    <property type="evidence" value="ECO:0007669"/>
    <property type="project" value="UniProtKB-SubCell"/>
</dbReference>
<keyword evidence="12 20" id="KW-0675">Receptor</keyword>
<keyword evidence="13 14" id="KW-0998">Cell outer membrane</keyword>
<evidence type="ECO:0000256" key="1">
    <source>
        <dbReference type="ARBA" id="ARBA00004571"/>
    </source>
</evidence>
<evidence type="ECO:0000259" key="19">
    <source>
        <dbReference type="Pfam" id="PF07715"/>
    </source>
</evidence>
<evidence type="ECO:0000256" key="14">
    <source>
        <dbReference type="PROSITE-ProRule" id="PRU01360"/>
    </source>
</evidence>
<dbReference type="Pfam" id="PF07715">
    <property type="entry name" value="Plug"/>
    <property type="match status" value="1"/>
</dbReference>
<dbReference type="OrthoDB" id="127311at2"/>
<dbReference type="SUPFAM" id="SSF56935">
    <property type="entry name" value="Porins"/>
    <property type="match status" value="1"/>
</dbReference>
<keyword evidence="4 14" id="KW-1134">Transmembrane beta strand</keyword>
<organism evidence="20 21">
    <name type="scientific">Rubrivivax gelatinosus</name>
    <name type="common">Rhodocyclus gelatinosus</name>
    <name type="synonym">Rhodopseudomonas gelatinosa</name>
    <dbReference type="NCBI Taxonomy" id="28068"/>
    <lineage>
        <taxon>Bacteria</taxon>
        <taxon>Pseudomonadati</taxon>
        <taxon>Pseudomonadota</taxon>
        <taxon>Betaproteobacteria</taxon>
        <taxon>Burkholderiales</taxon>
        <taxon>Sphaerotilaceae</taxon>
        <taxon>Rubrivivax</taxon>
    </lineage>
</organism>
<accession>A0A4R2MDE6</accession>
<evidence type="ECO:0000256" key="7">
    <source>
        <dbReference type="ARBA" id="ARBA00022729"/>
    </source>
</evidence>
<dbReference type="GO" id="GO:0015891">
    <property type="term" value="P:siderophore transport"/>
    <property type="evidence" value="ECO:0007669"/>
    <property type="project" value="InterPro"/>
</dbReference>
<feature type="region of interest" description="Disordered" evidence="16">
    <location>
        <begin position="46"/>
        <end position="74"/>
    </location>
</feature>
<dbReference type="EMBL" id="SLXD01000001">
    <property type="protein sequence ID" value="TCP05419.1"/>
    <property type="molecule type" value="Genomic_DNA"/>
</dbReference>
<evidence type="ECO:0000256" key="5">
    <source>
        <dbReference type="ARBA" id="ARBA00022496"/>
    </source>
</evidence>
<evidence type="ECO:0000256" key="17">
    <source>
        <dbReference type="SAM" id="SignalP"/>
    </source>
</evidence>
<keyword evidence="11 14" id="KW-0472">Membrane</keyword>
<evidence type="ECO:0000259" key="18">
    <source>
        <dbReference type="Pfam" id="PF00593"/>
    </source>
</evidence>
<dbReference type="InterPro" id="IPR000531">
    <property type="entry name" value="Beta-barrel_TonB"/>
</dbReference>
<feature type="compositionally biased region" description="Low complexity" evidence="16">
    <location>
        <begin position="65"/>
        <end position="74"/>
    </location>
</feature>
<dbReference type="GO" id="GO:0038023">
    <property type="term" value="F:signaling receptor activity"/>
    <property type="evidence" value="ECO:0007669"/>
    <property type="project" value="InterPro"/>
</dbReference>
<dbReference type="PROSITE" id="PS52016">
    <property type="entry name" value="TONB_DEPENDENT_REC_3"/>
    <property type="match status" value="1"/>
</dbReference>
<keyword evidence="6 14" id="KW-0812">Transmembrane</keyword>
<evidence type="ECO:0000256" key="6">
    <source>
        <dbReference type="ARBA" id="ARBA00022692"/>
    </source>
</evidence>
<dbReference type="PANTHER" id="PTHR32552:SF68">
    <property type="entry name" value="FERRICHROME OUTER MEMBRANE TRANSPORTER_PHAGE RECEPTOR"/>
    <property type="match status" value="1"/>
</dbReference>
<dbReference type="RefSeq" id="WP_132644423.1">
    <property type="nucleotide sequence ID" value="NZ_CP181386.1"/>
</dbReference>
<evidence type="ECO:0000256" key="2">
    <source>
        <dbReference type="ARBA" id="ARBA00009810"/>
    </source>
</evidence>
<dbReference type="InterPro" id="IPR039426">
    <property type="entry name" value="TonB-dep_rcpt-like"/>
</dbReference>
<comment type="subcellular location">
    <subcellularLocation>
        <location evidence="1 14">Cell outer membrane</location>
        <topology evidence="1 14">Multi-pass membrane protein</topology>
    </subcellularLocation>
</comment>
<dbReference type="InterPro" id="IPR037066">
    <property type="entry name" value="Plug_dom_sf"/>
</dbReference>
<sequence length="714" mass="78327">MPTTFSSRSPRLALLAAAALLALQAQAQTAEPAATAASEPEAATLPAIKASGRVETATSPVSGYTARRSATATRTDTPLNEIPQSISVISAEQIRDQNAQTMQEVLRYTPGVNADVYGLDNRGDWFELRGGSQGSTLLDGLRRPLTNWYGVVRDEPYAFERVEVLRGPASVMAGQNGPGGVVNLVSKRPQPEAGNEVSVQLGNHEHQQVAADLNGSFGDDGRLAWRLLALHRDSGTQVEYADIERTLFAPSIDWKLTPDTRLWVYAQYQKDESGSTEGFFPLEGTLYDGPNGKIPVERFVSEPGWDTYGGHRWRFGWELEHELAPGWTLSQRLRRDVVEGKHRSLYANYWEGYLEDGRSLNRTWYASDDSGGITNADLFVTGKLATGSVQHTLLAGVDTMRQRADRLYWTGSATALDVYTPTYGQWTPPTLTRANADPTYTGSSGTDQWGVVLQDQMKIGARWVLTGSIRHDRTKTLAEGSEDLKVNATSRSVGAVYLADGGVSPYLSYAESFEPQGASETGSAFQPLRGKQLEAGLKWQPATLPLTASAAMFRLKESGRVEDGDTPGTTRQLGDVEVRGTELELRADLAAWQLIAAWTRTRSEDTETGARLANVPENTGSLWAVHRLDAYGLPRVRAGFGVRHIGPAWDGYDTLRTAPVTVMDAMLGWDIQRWAFALNVTNLADKTYFAACLARGDCWYGTQRELVMTASYRW</sequence>
<dbReference type="NCBIfam" id="TIGR01783">
    <property type="entry name" value="TonB-siderophor"/>
    <property type="match status" value="1"/>
</dbReference>
<dbReference type="GO" id="GO:0015344">
    <property type="term" value="F:siderophore uptake transmembrane transporter activity"/>
    <property type="evidence" value="ECO:0007669"/>
    <property type="project" value="TreeGrafter"/>
</dbReference>
<dbReference type="InterPro" id="IPR010105">
    <property type="entry name" value="TonB_sidphr_rcpt"/>
</dbReference>
<evidence type="ECO:0000256" key="13">
    <source>
        <dbReference type="ARBA" id="ARBA00023237"/>
    </source>
</evidence>
<keyword evidence="7 17" id="KW-0732">Signal</keyword>
<evidence type="ECO:0000256" key="12">
    <source>
        <dbReference type="ARBA" id="ARBA00023170"/>
    </source>
</evidence>
<keyword evidence="3 14" id="KW-0813">Transport</keyword>
<dbReference type="AlphaFoldDB" id="A0A4R2MDE6"/>
<evidence type="ECO:0000313" key="20">
    <source>
        <dbReference type="EMBL" id="TCP05419.1"/>
    </source>
</evidence>
<keyword evidence="5" id="KW-0410">Iron transport</keyword>
<keyword evidence="10 15" id="KW-0798">TonB box</keyword>
<keyword evidence="8" id="KW-0408">Iron</keyword>
<feature type="chain" id="PRO_5021009364" evidence="17">
    <location>
        <begin position="28"/>
        <end position="714"/>
    </location>
</feature>
<evidence type="ECO:0000313" key="21">
    <source>
        <dbReference type="Proteomes" id="UP000295106"/>
    </source>
</evidence>
<name>A0A4R2MDE6_RUBGE</name>
<dbReference type="Pfam" id="PF00593">
    <property type="entry name" value="TonB_dep_Rec_b-barrel"/>
    <property type="match status" value="1"/>
</dbReference>
<dbReference type="InterPro" id="IPR036942">
    <property type="entry name" value="Beta-barrel_TonB_sf"/>
</dbReference>
<evidence type="ECO:0000256" key="8">
    <source>
        <dbReference type="ARBA" id="ARBA00023004"/>
    </source>
</evidence>
<feature type="domain" description="TonB-dependent receptor plug" evidence="19">
    <location>
        <begin position="79"/>
        <end position="181"/>
    </location>
</feature>
<comment type="similarity">
    <text evidence="2 14 15">Belongs to the TonB-dependent receptor family.</text>
</comment>
<reference evidence="20 21" key="1">
    <citation type="submission" date="2019-03" db="EMBL/GenBank/DDBJ databases">
        <title>Genomic Encyclopedia of Type Strains, Phase IV (KMG-IV): sequencing the most valuable type-strain genomes for metagenomic binning, comparative biology and taxonomic classification.</title>
        <authorList>
            <person name="Goeker M."/>
        </authorList>
    </citation>
    <scope>NUCLEOTIDE SEQUENCE [LARGE SCALE GENOMIC DNA]</scope>
    <source>
        <strain evidence="20 21">DSM 1709</strain>
    </source>
</reference>
<dbReference type="InterPro" id="IPR012910">
    <property type="entry name" value="Plug_dom"/>
</dbReference>